<evidence type="ECO:0000256" key="3">
    <source>
        <dbReference type="ARBA" id="ARBA00022679"/>
    </source>
</evidence>
<feature type="domain" description="Guanylate kinase-like" evidence="6">
    <location>
        <begin position="6"/>
        <end position="185"/>
    </location>
</feature>
<dbReference type="PANTHER" id="PTHR23117:SF13">
    <property type="entry name" value="GUANYLATE KINASE"/>
    <property type="match status" value="1"/>
</dbReference>
<dbReference type="AlphaFoldDB" id="A0A0R2CN33"/>
<evidence type="ECO:0000313" key="7">
    <source>
        <dbReference type="EMBL" id="KRM89945.1"/>
    </source>
</evidence>
<evidence type="ECO:0000259" key="6">
    <source>
        <dbReference type="PROSITE" id="PS50052"/>
    </source>
</evidence>
<dbReference type="SMART" id="SM00072">
    <property type="entry name" value="GuKc"/>
    <property type="match status" value="1"/>
</dbReference>
<dbReference type="GO" id="GO:0005829">
    <property type="term" value="C:cytosol"/>
    <property type="evidence" value="ECO:0007669"/>
    <property type="project" value="TreeGrafter"/>
</dbReference>
<proteinExistence type="inferred from homology"/>
<keyword evidence="3" id="KW-0808">Transferase</keyword>
<organism evidence="7 8">
    <name type="scientific">Liquorilactobacillus cacaonum DSM 21116</name>
    <dbReference type="NCBI Taxonomy" id="1423729"/>
    <lineage>
        <taxon>Bacteria</taxon>
        <taxon>Bacillati</taxon>
        <taxon>Bacillota</taxon>
        <taxon>Bacilli</taxon>
        <taxon>Lactobacillales</taxon>
        <taxon>Lactobacillaceae</taxon>
        <taxon>Liquorilactobacillus</taxon>
    </lineage>
</organism>
<keyword evidence="8" id="KW-1185">Reference proteome</keyword>
<evidence type="ECO:0000256" key="4">
    <source>
        <dbReference type="ARBA" id="ARBA00022777"/>
    </source>
</evidence>
<comment type="catalytic activity">
    <reaction evidence="5">
        <text>GMP + ATP = GDP + ADP</text>
        <dbReference type="Rhea" id="RHEA:20780"/>
        <dbReference type="ChEBI" id="CHEBI:30616"/>
        <dbReference type="ChEBI" id="CHEBI:58115"/>
        <dbReference type="ChEBI" id="CHEBI:58189"/>
        <dbReference type="ChEBI" id="CHEBI:456216"/>
        <dbReference type="EC" id="2.7.4.8"/>
    </reaction>
</comment>
<dbReference type="PATRIC" id="fig|1423729.3.peg.1794"/>
<evidence type="ECO:0000256" key="1">
    <source>
        <dbReference type="ARBA" id="ARBA00003531"/>
    </source>
</evidence>
<comment type="caution">
    <text evidence="7">The sequence shown here is derived from an EMBL/GenBank/DDBJ whole genome shotgun (WGS) entry which is preliminary data.</text>
</comment>
<reference evidence="7 8" key="1">
    <citation type="journal article" date="2015" name="Genome Announc.">
        <title>Expanding the biotechnology potential of lactobacilli through comparative genomics of 213 strains and associated genera.</title>
        <authorList>
            <person name="Sun Z."/>
            <person name="Harris H.M."/>
            <person name="McCann A."/>
            <person name="Guo C."/>
            <person name="Argimon S."/>
            <person name="Zhang W."/>
            <person name="Yang X."/>
            <person name="Jeffery I.B."/>
            <person name="Cooney J.C."/>
            <person name="Kagawa T.F."/>
            <person name="Liu W."/>
            <person name="Song Y."/>
            <person name="Salvetti E."/>
            <person name="Wrobel A."/>
            <person name="Rasinkangas P."/>
            <person name="Parkhill J."/>
            <person name="Rea M.C."/>
            <person name="O'Sullivan O."/>
            <person name="Ritari J."/>
            <person name="Douillard F.P."/>
            <person name="Paul Ross R."/>
            <person name="Yang R."/>
            <person name="Briner A.E."/>
            <person name="Felis G.E."/>
            <person name="de Vos W.M."/>
            <person name="Barrangou R."/>
            <person name="Klaenhammer T.R."/>
            <person name="Caufield P.W."/>
            <person name="Cui Y."/>
            <person name="Zhang H."/>
            <person name="O'Toole P.W."/>
        </authorList>
    </citation>
    <scope>NUCLEOTIDE SEQUENCE [LARGE SCALE GENOMIC DNA]</scope>
    <source>
        <strain evidence="7 8">DSM 21116</strain>
    </source>
</reference>
<gene>
    <name evidence="7" type="ORF">FC80_GL001767</name>
</gene>
<dbReference type="Proteomes" id="UP000051131">
    <property type="component" value="Unassembled WGS sequence"/>
</dbReference>
<dbReference type="EMBL" id="AYZE01000017">
    <property type="protein sequence ID" value="KRM89945.1"/>
    <property type="molecule type" value="Genomic_DNA"/>
</dbReference>
<accession>A0A0R2CN33</accession>
<dbReference type="InterPro" id="IPR027417">
    <property type="entry name" value="P-loop_NTPase"/>
</dbReference>
<dbReference type="Gene3D" id="3.40.50.300">
    <property type="entry name" value="P-loop containing nucleotide triphosphate hydrolases"/>
    <property type="match status" value="1"/>
</dbReference>
<dbReference type="Pfam" id="PF00625">
    <property type="entry name" value="Guanylate_kin"/>
    <property type="match status" value="1"/>
</dbReference>
<dbReference type="GO" id="GO:0004385">
    <property type="term" value="F:GMP kinase activity"/>
    <property type="evidence" value="ECO:0007669"/>
    <property type="project" value="UniProtKB-EC"/>
</dbReference>
<dbReference type="PANTHER" id="PTHR23117">
    <property type="entry name" value="GUANYLATE KINASE-RELATED"/>
    <property type="match status" value="1"/>
</dbReference>
<comment type="function">
    <text evidence="1">Essential for recycling GMP and indirectly, cGMP.</text>
</comment>
<protein>
    <submittedName>
        <fullName evidence="7">Guanylate kinase</fullName>
    </submittedName>
</protein>
<sequence length="190" mass="22079">MDGKMQRLIIICGATGSGKTTIQNYLASKYGFERVITHTTRAPRKGEEDKKDYYFESEESFLKNHFVEQVKYAGFQYGSSHEGLKRAFEKSKTATIILDTQGAISYTKIVAAFEMIFWYIEVPSEKQLEMRILNRGQSEEEVKKRLASVEARRDMKIPQNLEPFCEIIENALWKDTKRKIDKLLEFGRDN</sequence>
<dbReference type="InterPro" id="IPR008144">
    <property type="entry name" value="Guanylate_kin-like_dom"/>
</dbReference>
<dbReference type="PROSITE" id="PS50052">
    <property type="entry name" value="GUANYLATE_KINASE_2"/>
    <property type="match status" value="1"/>
</dbReference>
<evidence type="ECO:0000313" key="8">
    <source>
        <dbReference type="Proteomes" id="UP000051131"/>
    </source>
</evidence>
<name>A0A0R2CN33_9LACO</name>
<dbReference type="STRING" id="1423729.FC80_GL001767"/>
<dbReference type="SUPFAM" id="SSF52540">
    <property type="entry name" value="P-loop containing nucleoside triphosphate hydrolases"/>
    <property type="match status" value="1"/>
</dbReference>
<evidence type="ECO:0000256" key="5">
    <source>
        <dbReference type="ARBA" id="ARBA00048594"/>
    </source>
</evidence>
<keyword evidence="4 7" id="KW-0418">Kinase</keyword>
<dbReference type="InterPro" id="IPR008145">
    <property type="entry name" value="GK/Ca_channel_bsu"/>
</dbReference>
<comment type="similarity">
    <text evidence="2">Belongs to the guanylate kinase family.</text>
</comment>
<evidence type="ECO:0000256" key="2">
    <source>
        <dbReference type="ARBA" id="ARBA00005790"/>
    </source>
</evidence>